<dbReference type="InterPro" id="IPR018502">
    <property type="entry name" value="Annexin_repeat"/>
</dbReference>
<organism evidence="6 7">
    <name type="scientific">Daucus carota subsp. sativus</name>
    <name type="common">Carrot</name>
    <dbReference type="NCBI Taxonomy" id="79200"/>
    <lineage>
        <taxon>Eukaryota</taxon>
        <taxon>Viridiplantae</taxon>
        <taxon>Streptophyta</taxon>
        <taxon>Embryophyta</taxon>
        <taxon>Tracheophyta</taxon>
        <taxon>Spermatophyta</taxon>
        <taxon>Magnoliopsida</taxon>
        <taxon>eudicotyledons</taxon>
        <taxon>Gunneridae</taxon>
        <taxon>Pentapetalae</taxon>
        <taxon>asterids</taxon>
        <taxon>campanulids</taxon>
        <taxon>Apiales</taxon>
        <taxon>Apiaceae</taxon>
        <taxon>Apioideae</taxon>
        <taxon>Scandiceae</taxon>
        <taxon>Daucinae</taxon>
        <taxon>Daucus</taxon>
        <taxon>Daucus sect. Daucus</taxon>
    </lineage>
</organism>
<protein>
    <submittedName>
        <fullName evidence="6">Uncharacterized protein</fullName>
    </submittedName>
</protein>
<dbReference type="OMA" id="YLMSEYE"/>
<dbReference type="GO" id="GO:0009408">
    <property type="term" value="P:response to heat"/>
    <property type="evidence" value="ECO:0007669"/>
    <property type="project" value="TreeGrafter"/>
</dbReference>
<dbReference type="GO" id="GO:0005886">
    <property type="term" value="C:plasma membrane"/>
    <property type="evidence" value="ECO:0007669"/>
    <property type="project" value="TreeGrafter"/>
</dbReference>
<dbReference type="Gramene" id="KZM86409">
    <property type="protein sequence ID" value="KZM86409"/>
    <property type="gene ID" value="DCAR_023543"/>
</dbReference>
<dbReference type="PRINTS" id="PR00196">
    <property type="entry name" value="ANNEXIN"/>
</dbReference>
<evidence type="ECO:0000256" key="5">
    <source>
        <dbReference type="ARBA" id="ARBA00023302"/>
    </source>
</evidence>
<accession>A0A161Y2Q2</accession>
<dbReference type="GO" id="GO:0009409">
    <property type="term" value="P:response to cold"/>
    <property type="evidence" value="ECO:0007669"/>
    <property type="project" value="TreeGrafter"/>
</dbReference>
<evidence type="ECO:0000313" key="6">
    <source>
        <dbReference type="EMBL" id="WOH07576.1"/>
    </source>
</evidence>
<dbReference type="GO" id="GO:0009651">
    <property type="term" value="P:response to salt stress"/>
    <property type="evidence" value="ECO:0007669"/>
    <property type="project" value="TreeGrafter"/>
</dbReference>
<keyword evidence="2" id="KW-0677">Repeat</keyword>
<dbReference type="InterPro" id="IPR001464">
    <property type="entry name" value="Annexin"/>
</dbReference>
<dbReference type="GO" id="GO:0005509">
    <property type="term" value="F:calcium ion binding"/>
    <property type="evidence" value="ECO:0007669"/>
    <property type="project" value="InterPro"/>
</dbReference>
<dbReference type="PROSITE" id="PS51897">
    <property type="entry name" value="ANNEXIN_2"/>
    <property type="match status" value="2"/>
</dbReference>
<dbReference type="InterPro" id="IPR037104">
    <property type="entry name" value="Annexin_sf"/>
</dbReference>
<keyword evidence="5" id="KW-0111">Calcium/phospholipid-binding</keyword>
<evidence type="ECO:0000313" key="7">
    <source>
        <dbReference type="Proteomes" id="UP000077755"/>
    </source>
</evidence>
<evidence type="ECO:0000256" key="3">
    <source>
        <dbReference type="ARBA" id="ARBA00022837"/>
    </source>
</evidence>
<dbReference type="FunFam" id="1.10.220.10:FF:000001">
    <property type="entry name" value="Annexin"/>
    <property type="match status" value="1"/>
</dbReference>
<sequence>MRPEGPEVNRSVVEHDAKALYKAGEKKFGTDKKTFIHIFSERSRTHLAAVSTTYHDIYDRRLEKAIKSETSGHFGYGLLTIIRSLKQVAAEILQVFSFVGTAQGHEGQGMDDSSLIRVIVTRAEIDMQYIKTEYHEKYGKTLNDAVHSETSGHYRSFLLALLGLNLH</sequence>
<dbReference type="GO" id="GO:0005544">
    <property type="term" value="F:calcium-dependent phospholipid binding"/>
    <property type="evidence" value="ECO:0007669"/>
    <property type="project" value="UniProtKB-KW"/>
</dbReference>
<evidence type="ECO:0000256" key="4">
    <source>
        <dbReference type="ARBA" id="ARBA00023216"/>
    </source>
</evidence>
<reference evidence="6" key="2">
    <citation type="submission" date="2022-03" db="EMBL/GenBank/DDBJ databases">
        <title>Draft title - Genomic analysis of global carrot germplasm unveils the trajectory of domestication and the origin of high carotenoid orange carrot.</title>
        <authorList>
            <person name="Iorizzo M."/>
            <person name="Ellison S."/>
            <person name="Senalik D."/>
            <person name="Macko-Podgorni A."/>
            <person name="Grzebelus D."/>
            <person name="Bostan H."/>
            <person name="Rolling W."/>
            <person name="Curaba J."/>
            <person name="Simon P."/>
        </authorList>
    </citation>
    <scope>NUCLEOTIDE SEQUENCE</scope>
    <source>
        <tissue evidence="6">Leaf</tissue>
    </source>
</reference>
<dbReference type="SUPFAM" id="SSF47874">
    <property type="entry name" value="Annexin"/>
    <property type="match status" value="1"/>
</dbReference>
<dbReference type="Gene3D" id="1.10.220.10">
    <property type="entry name" value="Annexin"/>
    <property type="match status" value="2"/>
</dbReference>
<dbReference type="Pfam" id="PF00191">
    <property type="entry name" value="Annexin"/>
    <property type="match status" value="2"/>
</dbReference>
<keyword evidence="4" id="KW-0041">Annexin</keyword>
<evidence type="ECO:0000256" key="1">
    <source>
        <dbReference type="ARBA" id="ARBA00007831"/>
    </source>
</evidence>
<name>A0A161Y2Q2_DAUCS</name>
<dbReference type="SMART" id="SM00335">
    <property type="entry name" value="ANX"/>
    <property type="match status" value="2"/>
</dbReference>
<dbReference type="GO" id="GO:0001786">
    <property type="term" value="F:phosphatidylserine binding"/>
    <property type="evidence" value="ECO:0007669"/>
    <property type="project" value="TreeGrafter"/>
</dbReference>
<dbReference type="EMBL" id="CP093349">
    <property type="protein sequence ID" value="WOH07576.1"/>
    <property type="molecule type" value="Genomic_DNA"/>
</dbReference>
<keyword evidence="7" id="KW-1185">Reference proteome</keyword>
<dbReference type="AlphaFoldDB" id="A0A161Y2Q2"/>
<gene>
    <name evidence="6" type="ORF">DCAR_0727008</name>
</gene>
<dbReference type="Proteomes" id="UP000077755">
    <property type="component" value="Chromosome 7"/>
</dbReference>
<keyword evidence="3" id="KW-0106">Calcium</keyword>
<dbReference type="PANTHER" id="PTHR10502">
    <property type="entry name" value="ANNEXIN"/>
    <property type="match status" value="1"/>
</dbReference>
<evidence type="ECO:0000256" key="2">
    <source>
        <dbReference type="ARBA" id="ARBA00022737"/>
    </source>
</evidence>
<comment type="similarity">
    <text evidence="1">Belongs to the annexin family.</text>
</comment>
<dbReference type="GO" id="GO:0005737">
    <property type="term" value="C:cytoplasm"/>
    <property type="evidence" value="ECO:0007669"/>
    <property type="project" value="TreeGrafter"/>
</dbReference>
<proteinExistence type="inferred from homology"/>
<dbReference type="FunFam" id="1.10.220.10:FF:000002">
    <property type="entry name" value="Annexin"/>
    <property type="match status" value="1"/>
</dbReference>
<dbReference type="PANTHER" id="PTHR10502:SF102">
    <property type="entry name" value="ANNEXIN B11"/>
    <property type="match status" value="1"/>
</dbReference>
<dbReference type="GO" id="GO:0009414">
    <property type="term" value="P:response to water deprivation"/>
    <property type="evidence" value="ECO:0007669"/>
    <property type="project" value="TreeGrafter"/>
</dbReference>
<reference evidence="6" key="1">
    <citation type="journal article" date="2016" name="Nat. Genet.">
        <title>A high-quality carrot genome assembly provides new insights into carotenoid accumulation and asterid genome evolution.</title>
        <authorList>
            <person name="Iorizzo M."/>
            <person name="Ellison S."/>
            <person name="Senalik D."/>
            <person name="Zeng P."/>
            <person name="Satapoomin P."/>
            <person name="Huang J."/>
            <person name="Bowman M."/>
            <person name="Iovene M."/>
            <person name="Sanseverino W."/>
            <person name="Cavagnaro P."/>
            <person name="Yildiz M."/>
            <person name="Macko-Podgorni A."/>
            <person name="Moranska E."/>
            <person name="Grzebelus E."/>
            <person name="Grzebelus D."/>
            <person name="Ashrafi H."/>
            <person name="Zheng Z."/>
            <person name="Cheng S."/>
            <person name="Spooner D."/>
            <person name="Van Deynze A."/>
            <person name="Simon P."/>
        </authorList>
    </citation>
    <scope>NUCLEOTIDE SEQUENCE</scope>
    <source>
        <tissue evidence="6">Leaf</tissue>
    </source>
</reference>